<proteinExistence type="predicted"/>
<comment type="caution">
    <text evidence="1">The sequence shown here is derived from an EMBL/GenBank/DDBJ whole genome shotgun (WGS) entry which is preliminary data.</text>
</comment>
<accession>A0ABV3V3T7</accession>
<name>A0ABV3V3T7_9MICC</name>
<reference evidence="1 2" key="1">
    <citation type="journal article" date="2024" name="Fungal Genet. Biol.">
        <title>The porcine skin microbiome exhibits broad fungal antagonism.</title>
        <authorList>
            <person name="De La Cruz K.F."/>
            <person name="Townsend E.C."/>
            <person name="Alex Cheong J.Z."/>
            <person name="Salamzade R."/>
            <person name="Liu A."/>
            <person name="Sandstrom S."/>
            <person name="Davila E."/>
            <person name="Huang L."/>
            <person name="Xu K.H."/>
            <person name="Wu S.Y."/>
            <person name="Meudt J.J."/>
            <person name="Shanmuganayagam D."/>
            <person name="Gibson A.L.F."/>
            <person name="Kalan L.R."/>
        </authorList>
    </citation>
    <scope>NUCLEOTIDE SEQUENCE [LARGE SCALE GENOMIC DNA]</scope>
    <source>
        <strain evidence="1 2">LK2625</strain>
    </source>
</reference>
<gene>
    <name evidence="1" type="ORF">VVR66_10740</name>
</gene>
<evidence type="ECO:0000313" key="2">
    <source>
        <dbReference type="Proteomes" id="UP001558481"/>
    </source>
</evidence>
<dbReference type="Proteomes" id="UP001558481">
    <property type="component" value="Unassembled WGS sequence"/>
</dbReference>
<protein>
    <submittedName>
        <fullName evidence="1">Uncharacterized protein</fullName>
    </submittedName>
</protein>
<sequence>MEQTTAARYLRWAEVEVKELSPIFYDWATPISEDSEVLELINGLPELKRQPNLVLRRHDSAARRWGHTPVFGRGCSLIGGRWSWSF</sequence>
<dbReference type="RefSeq" id="WP_368629575.1">
    <property type="nucleotide sequence ID" value="NZ_JAYWLU010000011.1"/>
</dbReference>
<dbReference type="EMBL" id="JAYWLU010000011">
    <property type="protein sequence ID" value="MEX3595187.1"/>
    <property type="molecule type" value="Genomic_DNA"/>
</dbReference>
<evidence type="ECO:0000313" key="1">
    <source>
        <dbReference type="EMBL" id="MEX3595187.1"/>
    </source>
</evidence>
<keyword evidence="2" id="KW-1185">Reference proteome</keyword>
<organism evidence="1 2">
    <name type="scientific">Kocuria carniphila</name>
    <dbReference type="NCBI Taxonomy" id="262208"/>
    <lineage>
        <taxon>Bacteria</taxon>
        <taxon>Bacillati</taxon>
        <taxon>Actinomycetota</taxon>
        <taxon>Actinomycetes</taxon>
        <taxon>Micrococcales</taxon>
        <taxon>Micrococcaceae</taxon>
        <taxon>Kocuria</taxon>
    </lineage>
</organism>